<dbReference type="InterPro" id="IPR033205">
    <property type="entry name" value="COP9_CSN8"/>
</dbReference>
<dbReference type="AlphaFoldDB" id="A0A1B6GIB6"/>
<comment type="subcellular location">
    <subcellularLocation>
        <location evidence="2">Cytoplasm</location>
    </subcellularLocation>
    <subcellularLocation>
        <location evidence="1">Nucleus</location>
    </subcellularLocation>
</comment>
<dbReference type="PANTHER" id="PTHR13339:SF0">
    <property type="entry name" value="COP9 SIGNALOSOME COMPLEX SUBUNIT 8"/>
    <property type="match status" value="1"/>
</dbReference>
<dbReference type="PANTHER" id="PTHR13339">
    <property type="entry name" value="COP9 SIGNALOSOME COMPLEX SUBUNIT 8"/>
    <property type="match status" value="1"/>
</dbReference>
<keyword evidence="4" id="KW-0736">Signalosome</keyword>
<evidence type="ECO:0000256" key="4">
    <source>
        <dbReference type="ARBA" id="ARBA00022790"/>
    </source>
</evidence>
<evidence type="ECO:0000256" key="1">
    <source>
        <dbReference type="ARBA" id="ARBA00004123"/>
    </source>
</evidence>
<gene>
    <name evidence="8" type="ORF">g.10073</name>
</gene>
<sequence>MVQEHNNLNTVATEIEKKELEADGSVTPLMYAQLLAIYLYQNDLCNAKFLWKRIPNQAKAENPELAHVWSVGKAMWQRDFPAVYTALNATQWTDNVAEIMKAVHQEVVKRATQLVCRAYTSVSINTAAALIGTTPEAIAQQKGWRVEGNMVSPPHPSPPAPTLTSSEEQLSKLTDFVSFLEN</sequence>
<evidence type="ECO:0000256" key="2">
    <source>
        <dbReference type="ARBA" id="ARBA00004496"/>
    </source>
</evidence>
<dbReference type="EMBL" id="GECZ01007716">
    <property type="protein sequence ID" value="JAS62053.1"/>
    <property type="molecule type" value="Transcribed_RNA"/>
</dbReference>
<dbReference type="GO" id="GO:0010387">
    <property type="term" value="P:COP9 signalosome assembly"/>
    <property type="evidence" value="ECO:0007669"/>
    <property type="project" value="InterPro"/>
</dbReference>
<dbReference type="GO" id="GO:0005737">
    <property type="term" value="C:cytoplasm"/>
    <property type="evidence" value="ECO:0007669"/>
    <property type="project" value="UniProtKB-SubCell"/>
</dbReference>
<evidence type="ECO:0000313" key="8">
    <source>
        <dbReference type="EMBL" id="JAS62053.1"/>
    </source>
</evidence>
<accession>A0A1B6GIB6</accession>
<dbReference type="GO" id="GO:0000338">
    <property type="term" value="P:protein deneddylation"/>
    <property type="evidence" value="ECO:0007669"/>
    <property type="project" value="InterPro"/>
</dbReference>
<evidence type="ECO:0000256" key="6">
    <source>
        <dbReference type="SAM" id="MobiDB-lite"/>
    </source>
</evidence>
<keyword evidence="5" id="KW-0539">Nucleus</keyword>
<evidence type="ECO:0000256" key="3">
    <source>
        <dbReference type="ARBA" id="ARBA00022490"/>
    </source>
</evidence>
<organism evidence="8">
    <name type="scientific">Cuerna arida</name>
    <dbReference type="NCBI Taxonomy" id="1464854"/>
    <lineage>
        <taxon>Eukaryota</taxon>
        <taxon>Metazoa</taxon>
        <taxon>Ecdysozoa</taxon>
        <taxon>Arthropoda</taxon>
        <taxon>Hexapoda</taxon>
        <taxon>Insecta</taxon>
        <taxon>Pterygota</taxon>
        <taxon>Neoptera</taxon>
        <taxon>Paraneoptera</taxon>
        <taxon>Hemiptera</taxon>
        <taxon>Auchenorrhyncha</taxon>
        <taxon>Membracoidea</taxon>
        <taxon>Cicadellidae</taxon>
        <taxon>Cicadellinae</taxon>
        <taxon>Proconiini</taxon>
        <taxon>Cuerna</taxon>
    </lineage>
</organism>
<dbReference type="GO" id="GO:0008180">
    <property type="term" value="C:COP9 signalosome"/>
    <property type="evidence" value="ECO:0007669"/>
    <property type="project" value="UniProtKB-KW"/>
</dbReference>
<keyword evidence="3" id="KW-0963">Cytoplasm</keyword>
<name>A0A1B6GIB6_9HEMI</name>
<dbReference type="InterPro" id="IPR033464">
    <property type="entry name" value="CSN8_PSD8_EIF3K"/>
</dbReference>
<dbReference type="Pfam" id="PF10075">
    <property type="entry name" value="CSN8_PSD8_EIF3K"/>
    <property type="match status" value="1"/>
</dbReference>
<feature type="region of interest" description="Disordered" evidence="6">
    <location>
        <begin position="147"/>
        <end position="167"/>
    </location>
</feature>
<evidence type="ECO:0000259" key="7">
    <source>
        <dbReference type="Pfam" id="PF10075"/>
    </source>
</evidence>
<reference evidence="8" key="1">
    <citation type="submission" date="2015-11" db="EMBL/GenBank/DDBJ databases">
        <title>De novo transcriptome assembly of four potential Pierce s Disease insect vectors from Arizona vineyards.</title>
        <authorList>
            <person name="Tassone E.E."/>
        </authorList>
    </citation>
    <scope>NUCLEOTIDE SEQUENCE</scope>
</reference>
<evidence type="ECO:0000256" key="5">
    <source>
        <dbReference type="ARBA" id="ARBA00023242"/>
    </source>
</evidence>
<feature type="domain" description="CSN8/PSMD8/EIF3K" evidence="7">
    <location>
        <begin position="27"/>
        <end position="152"/>
    </location>
</feature>
<proteinExistence type="predicted"/>
<dbReference type="Gene3D" id="1.25.40.990">
    <property type="match status" value="1"/>
</dbReference>
<protein>
    <recommendedName>
        <fullName evidence="7">CSN8/PSMD8/EIF3K domain-containing protein</fullName>
    </recommendedName>
</protein>